<dbReference type="Gene3D" id="3.30.530.20">
    <property type="match status" value="1"/>
</dbReference>
<feature type="region of interest" description="Disordered" evidence="1">
    <location>
        <begin position="282"/>
        <end position="336"/>
    </location>
</feature>
<feature type="region of interest" description="Disordered" evidence="1">
    <location>
        <begin position="162"/>
        <end position="190"/>
    </location>
</feature>
<dbReference type="InterPro" id="IPR023393">
    <property type="entry name" value="START-like_dom_sf"/>
</dbReference>
<dbReference type="PANTHER" id="PTHR33824:SF7">
    <property type="entry name" value="POLYKETIDE CYCLASE_DEHYDRASE AND LIPID TRANSPORT SUPERFAMILY PROTEIN"/>
    <property type="match status" value="1"/>
</dbReference>
<accession>A0A8J3HW45</accession>
<feature type="region of interest" description="Disordered" evidence="1">
    <location>
        <begin position="226"/>
        <end position="255"/>
    </location>
</feature>
<dbReference type="InterPro" id="IPR005031">
    <property type="entry name" value="COQ10_START"/>
</dbReference>
<feature type="domain" description="Coenzyme Q-binding protein COQ10 START" evidence="2">
    <location>
        <begin position="10"/>
        <end position="117"/>
    </location>
</feature>
<feature type="compositionally biased region" description="Basic and acidic residues" evidence="1">
    <location>
        <begin position="179"/>
        <end position="190"/>
    </location>
</feature>
<protein>
    <recommendedName>
        <fullName evidence="2">Coenzyme Q-binding protein COQ10 START domain-containing protein</fullName>
    </recommendedName>
</protein>
<keyword evidence="4" id="KW-1185">Reference proteome</keyword>
<dbReference type="EMBL" id="BNJF01000001">
    <property type="protein sequence ID" value="GHO44849.1"/>
    <property type="molecule type" value="Genomic_DNA"/>
</dbReference>
<dbReference type="Proteomes" id="UP000612362">
    <property type="component" value="Unassembled WGS sequence"/>
</dbReference>
<gene>
    <name evidence="3" type="ORF">KSX_30120</name>
</gene>
<comment type="caution">
    <text evidence="3">The sequence shown here is derived from an EMBL/GenBank/DDBJ whole genome shotgun (WGS) entry which is preliminary data.</text>
</comment>
<dbReference type="InterPro" id="IPR047137">
    <property type="entry name" value="ORF3"/>
</dbReference>
<evidence type="ECO:0000256" key="1">
    <source>
        <dbReference type="SAM" id="MobiDB-lite"/>
    </source>
</evidence>
<evidence type="ECO:0000313" key="3">
    <source>
        <dbReference type="EMBL" id="GHO44849.1"/>
    </source>
</evidence>
<dbReference type="Pfam" id="PF03364">
    <property type="entry name" value="Polyketide_cyc"/>
    <property type="match status" value="1"/>
</dbReference>
<name>A0A8J3HW45_9CHLR</name>
<proteinExistence type="predicted"/>
<sequence length="336" mass="38394">MAEHHVSVTIQAPVEQVYTLFTHFNDFPKFMRFIKEVTYYDEQRSHWVAEVGGSAYEWDALNEDWITDKQVGWRSVEGLENSGRVKFEPVGPERTMVNVFISYTPPAGILGAVAERLGIDSRFQAALEEDMQHFARMVEEAPPRALDPMSSHYLFHAGSAVGRGAATTRQQEAMQQDPRMSEESLRQREATIAQEKEALESQERSRVEQDRQYQEQLEIARTEQEALLEEQRRRDEVESAQKKGGEASPRILDPVYDTIGGRNAAMANTAFGDMDARGERFPNYHTSPMRARAINTEERGTQMPVEKDEESSPWESQIHGRPFPTEEEERLSPEGK</sequence>
<dbReference type="PANTHER" id="PTHR33824">
    <property type="entry name" value="POLYKETIDE CYCLASE/DEHYDRASE AND LIPID TRANSPORT SUPERFAMILY PROTEIN"/>
    <property type="match status" value="1"/>
</dbReference>
<feature type="compositionally biased region" description="Basic and acidic residues" evidence="1">
    <location>
        <begin position="226"/>
        <end position="245"/>
    </location>
</feature>
<dbReference type="SUPFAM" id="SSF55961">
    <property type="entry name" value="Bet v1-like"/>
    <property type="match status" value="1"/>
</dbReference>
<evidence type="ECO:0000259" key="2">
    <source>
        <dbReference type="Pfam" id="PF03364"/>
    </source>
</evidence>
<dbReference type="AlphaFoldDB" id="A0A8J3HW45"/>
<dbReference type="RefSeq" id="WP_220194217.1">
    <property type="nucleotide sequence ID" value="NZ_BNJF01000001.1"/>
</dbReference>
<evidence type="ECO:0000313" key="4">
    <source>
        <dbReference type="Proteomes" id="UP000612362"/>
    </source>
</evidence>
<dbReference type="CDD" id="cd07817">
    <property type="entry name" value="SRPBCC_8"/>
    <property type="match status" value="1"/>
</dbReference>
<organism evidence="3 4">
    <name type="scientific">Ktedonospora formicarum</name>
    <dbReference type="NCBI Taxonomy" id="2778364"/>
    <lineage>
        <taxon>Bacteria</taxon>
        <taxon>Bacillati</taxon>
        <taxon>Chloroflexota</taxon>
        <taxon>Ktedonobacteria</taxon>
        <taxon>Ktedonobacterales</taxon>
        <taxon>Ktedonobacteraceae</taxon>
        <taxon>Ktedonospora</taxon>
    </lineage>
</organism>
<reference evidence="3" key="1">
    <citation type="submission" date="2020-10" db="EMBL/GenBank/DDBJ databases">
        <title>Taxonomic study of unclassified bacteria belonging to the class Ktedonobacteria.</title>
        <authorList>
            <person name="Yabe S."/>
            <person name="Wang C.M."/>
            <person name="Zheng Y."/>
            <person name="Sakai Y."/>
            <person name="Cavaletti L."/>
            <person name="Monciardini P."/>
            <person name="Donadio S."/>
        </authorList>
    </citation>
    <scope>NUCLEOTIDE SEQUENCE</scope>
    <source>
        <strain evidence="3">SOSP1-1</strain>
    </source>
</reference>